<feature type="non-terminal residue" evidence="2">
    <location>
        <position position="26"/>
    </location>
</feature>
<organism evidence="2 3">
    <name type="scientific">Tolypocladium capitatum</name>
    <dbReference type="NCBI Taxonomy" id="45235"/>
    <lineage>
        <taxon>Eukaryota</taxon>
        <taxon>Fungi</taxon>
        <taxon>Dikarya</taxon>
        <taxon>Ascomycota</taxon>
        <taxon>Pezizomycotina</taxon>
        <taxon>Sordariomycetes</taxon>
        <taxon>Hypocreomycetidae</taxon>
        <taxon>Hypocreales</taxon>
        <taxon>Ophiocordycipitaceae</taxon>
        <taxon>Tolypocladium</taxon>
    </lineage>
</organism>
<accession>A0A2K3QDD6</accession>
<name>A0A2K3QDD6_9HYPO</name>
<dbReference type="AlphaFoldDB" id="A0A2K3QDD6"/>
<dbReference type="EMBL" id="NRSZ01001140">
    <property type="protein sequence ID" value="PNY23135.1"/>
    <property type="molecule type" value="Genomic_DNA"/>
</dbReference>
<evidence type="ECO:0000313" key="1">
    <source>
        <dbReference type="EMBL" id="PNY23135.1"/>
    </source>
</evidence>
<evidence type="ECO:0000313" key="2">
    <source>
        <dbReference type="EMBL" id="PNY25546.1"/>
    </source>
</evidence>
<protein>
    <submittedName>
        <fullName evidence="2">Uncharacterized protein</fullName>
    </submittedName>
</protein>
<gene>
    <name evidence="2" type="ORF">TCAP_04514</name>
    <name evidence="1" type="ORF">TCAP_06919</name>
</gene>
<proteinExistence type="predicted"/>
<evidence type="ECO:0000313" key="3">
    <source>
        <dbReference type="Proteomes" id="UP000236621"/>
    </source>
</evidence>
<dbReference type="EMBL" id="NRSZ01000721">
    <property type="protein sequence ID" value="PNY25546.1"/>
    <property type="molecule type" value="Genomic_DNA"/>
</dbReference>
<keyword evidence="3" id="KW-1185">Reference proteome</keyword>
<dbReference type="Proteomes" id="UP000236621">
    <property type="component" value="Unassembled WGS sequence"/>
</dbReference>
<sequence>MDKTGFRIGIGKDQLCITKRKMTQLL</sequence>
<comment type="caution">
    <text evidence="2">The sequence shown here is derived from an EMBL/GenBank/DDBJ whole genome shotgun (WGS) entry which is preliminary data.</text>
</comment>
<reference evidence="2 3" key="1">
    <citation type="submission" date="2017-08" db="EMBL/GenBank/DDBJ databases">
        <title>Harnessing the power of phylogenomics to disentangle the directionality and signatures of interkingdom host jumping in the parasitic fungal genus Tolypocladium.</title>
        <authorList>
            <person name="Quandt C.A."/>
            <person name="Patterson W."/>
            <person name="Spatafora J.W."/>
        </authorList>
    </citation>
    <scope>NUCLEOTIDE SEQUENCE [LARGE SCALE GENOMIC DNA]</scope>
    <source>
        <strain evidence="2 3">CBS 113982</strain>
    </source>
</reference>